<sequence length="150" mass="16023">MRHESPCALVAAVGQYRGVAAGPVDAGLGKGPAVVWRSLWSCLSAFHPGSGSAEHDWLATVRLPPYAPDLNPVEAVWSLVRRAMANTSSPHPTTSTLDPRPSTASSAARYAESNPDPVSSTVASPPQDWPSAHRPHPENLSKQRLPRFET</sequence>
<feature type="region of interest" description="Disordered" evidence="1">
    <location>
        <begin position="86"/>
        <end position="150"/>
    </location>
</feature>
<dbReference type="Gene3D" id="3.30.420.10">
    <property type="entry name" value="Ribonuclease H-like superfamily/Ribonuclease H"/>
    <property type="match status" value="1"/>
</dbReference>
<accession>A0ABV9VIH4</accession>
<evidence type="ECO:0000313" key="3">
    <source>
        <dbReference type="EMBL" id="MFC4983606.1"/>
    </source>
</evidence>
<keyword evidence="4" id="KW-1185">Reference proteome</keyword>
<gene>
    <name evidence="3" type="ORF">ACFPL4_35680</name>
</gene>
<organism evidence="3 4">
    <name type="scientific">Streptomyces atroolivaceus</name>
    <dbReference type="NCBI Taxonomy" id="66869"/>
    <lineage>
        <taxon>Bacteria</taxon>
        <taxon>Bacillati</taxon>
        <taxon>Actinomycetota</taxon>
        <taxon>Actinomycetes</taxon>
        <taxon>Kitasatosporales</taxon>
        <taxon>Streptomycetaceae</taxon>
        <taxon>Streptomyces</taxon>
    </lineage>
</organism>
<feature type="compositionally biased region" description="Polar residues" evidence="1">
    <location>
        <begin position="86"/>
        <end position="106"/>
    </location>
</feature>
<dbReference type="Proteomes" id="UP001595908">
    <property type="component" value="Unassembled WGS sequence"/>
</dbReference>
<evidence type="ECO:0000259" key="2">
    <source>
        <dbReference type="Pfam" id="PF13358"/>
    </source>
</evidence>
<reference evidence="4" key="1">
    <citation type="journal article" date="2019" name="Int. J. Syst. Evol. Microbiol.">
        <title>The Global Catalogue of Microorganisms (GCM) 10K type strain sequencing project: providing services to taxonomists for standard genome sequencing and annotation.</title>
        <authorList>
            <consortium name="The Broad Institute Genomics Platform"/>
            <consortium name="The Broad Institute Genome Sequencing Center for Infectious Disease"/>
            <person name="Wu L."/>
            <person name="Ma J."/>
        </authorList>
    </citation>
    <scope>NUCLEOTIDE SEQUENCE [LARGE SCALE GENOMIC DNA]</scope>
    <source>
        <strain evidence="4">ICMP 257</strain>
    </source>
</reference>
<dbReference type="InterPro" id="IPR036397">
    <property type="entry name" value="RNaseH_sf"/>
</dbReference>
<feature type="domain" description="Tc1-like transposase DDE" evidence="2">
    <location>
        <begin position="53"/>
        <end position="95"/>
    </location>
</feature>
<dbReference type="RefSeq" id="WP_244300481.1">
    <property type="nucleotide sequence ID" value="NZ_JBHSJE010000020.1"/>
</dbReference>
<name>A0ABV9VIH4_STRAZ</name>
<protein>
    <submittedName>
        <fullName evidence="3">Transposase</fullName>
    </submittedName>
</protein>
<dbReference type="Pfam" id="PF13358">
    <property type="entry name" value="DDE_3"/>
    <property type="match status" value="1"/>
</dbReference>
<comment type="caution">
    <text evidence="3">The sequence shown here is derived from an EMBL/GenBank/DDBJ whole genome shotgun (WGS) entry which is preliminary data.</text>
</comment>
<proteinExistence type="predicted"/>
<dbReference type="InterPro" id="IPR038717">
    <property type="entry name" value="Tc1-like_DDE_dom"/>
</dbReference>
<dbReference type="EMBL" id="JBHSJE010000020">
    <property type="protein sequence ID" value="MFC4983606.1"/>
    <property type="molecule type" value="Genomic_DNA"/>
</dbReference>
<feature type="compositionally biased region" description="Basic and acidic residues" evidence="1">
    <location>
        <begin position="135"/>
        <end position="150"/>
    </location>
</feature>
<evidence type="ECO:0000313" key="4">
    <source>
        <dbReference type="Proteomes" id="UP001595908"/>
    </source>
</evidence>
<evidence type="ECO:0000256" key="1">
    <source>
        <dbReference type="SAM" id="MobiDB-lite"/>
    </source>
</evidence>